<name>A0A327SKN1_9SPHI</name>
<sequence length="182" mass="19885">MKKTALTILCLLSALILPLIVKSQAKIVIIRHGEKQEQNENLNCKGLNRSLKLTSILSKKIGVPTAIYVPSLGNGNQTSHSRMFQTISPFAIKYNLSINSSFNGADYASIAKEIKHKKGTVLLVWNHGNIPALAKALGIKHQKLSWNPNDFDSIWIITGSGKDKVLKTDQEGILPGAACPIF</sequence>
<proteinExistence type="predicted"/>
<dbReference type="OrthoDB" id="8448116at2"/>
<evidence type="ECO:0000313" key="1">
    <source>
        <dbReference type="EMBL" id="RAJ29766.1"/>
    </source>
</evidence>
<evidence type="ECO:0000313" key="2">
    <source>
        <dbReference type="Proteomes" id="UP000249754"/>
    </source>
</evidence>
<dbReference type="EMBL" id="QLLR01000012">
    <property type="protein sequence ID" value="RAJ29766.1"/>
    <property type="molecule type" value="Genomic_DNA"/>
</dbReference>
<protein>
    <recommendedName>
        <fullName evidence="3">Histidine phosphatase family protein</fullName>
    </recommendedName>
</protein>
<accession>A0A327SKN1</accession>
<reference evidence="1 2" key="1">
    <citation type="submission" date="2018-06" db="EMBL/GenBank/DDBJ databases">
        <title>Genomic Encyclopedia of Archaeal and Bacterial Type Strains, Phase II (KMG-II): from individual species to whole genera.</title>
        <authorList>
            <person name="Goeker M."/>
        </authorList>
    </citation>
    <scope>NUCLEOTIDE SEQUENCE [LARGE SCALE GENOMIC DNA]</scope>
    <source>
        <strain evidence="1 2">DSM 14825</strain>
    </source>
</reference>
<evidence type="ECO:0008006" key="3">
    <source>
        <dbReference type="Google" id="ProtNLM"/>
    </source>
</evidence>
<dbReference type="Proteomes" id="UP000249754">
    <property type="component" value="Unassembled WGS sequence"/>
</dbReference>
<comment type="caution">
    <text evidence="1">The sequence shown here is derived from an EMBL/GenBank/DDBJ whole genome shotgun (WGS) entry which is preliminary data.</text>
</comment>
<gene>
    <name evidence="1" type="ORF">LY11_02729</name>
</gene>
<dbReference type="STRING" id="188932.AY601_3805"/>
<organism evidence="1 2">
    <name type="scientific">Pedobacter cryoconitis</name>
    <dbReference type="NCBI Taxonomy" id="188932"/>
    <lineage>
        <taxon>Bacteria</taxon>
        <taxon>Pseudomonadati</taxon>
        <taxon>Bacteroidota</taxon>
        <taxon>Sphingobacteriia</taxon>
        <taxon>Sphingobacteriales</taxon>
        <taxon>Sphingobacteriaceae</taxon>
        <taxon>Pedobacter</taxon>
    </lineage>
</organism>
<dbReference type="AlphaFoldDB" id="A0A327SKN1"/>
<dbReference type="RefSeq" id="WP_111634192.1">
    <property type="nucleotide sequence ID" value="NZ_QLLR01000012.1"/>
</dbReference>